<gene>
    <name evidence="7" type="primary">Ept1</name>
</gene>
<feature type="transmembrane region" description="Helical" evidence="6">
    <location>
        <begin position="325"/>
        <end position="344"/>
    </location>
</feature>
<evidence type="ECO:0000256" key="4">
    <source>
        <dbReference type="ARBA" id="ARBA00023136"/>
    </source>
</evidence>
<organism evidence="7">
    <name type="scientific">Melanaphis sacchari</name>
    <dbReference type="NCBI Taxonomy" id="742174"/>
    <lineage>
        <taxon>Eukaryota</taxon>
        <taxon>Metazoa</taxon>
        <taxon>Ecdysozoa</taxon>
        <taxon>Arthropoda</taxon>
        <taxon>Hexapoda</taxon>
        <taxon>Insecta</taxon>
        <taxon>Pterygota</taxon>
        <taxon>Neoptera</taxon>
        <taxon>Paraneoptera</taxon>
        <taxon>Hemiptera</taxon>
        <taxon>Sternorrhyncha</taxon>
        <taxon>Aphidomorpha</taxon>
        <taxon>Aphidoidea</taxon>
        <taxon>Aphididae</taxon>
        <taxon>Aphidini</taxon>
        <taxon>Melanaphis</taxon>
    </lineage>
</organism>
<dbReference type="InterPro" id="IPR014472">
    <property type="entry name" value="CHOPT"/>
</dbReference>
<dbReference type="PANTHER" id="PTHR10414">
    <property type="entry name" value="ETHANOLAMINEPHOSPHOTRANSFERASE"/>
    <property type="match status" value="1"/>
</dbReference>
<keyword evidence="3 5" id="KW-0808">Transferase</keyword>
<dbReference type="OrthoDB" id="196717at2759"/>
<dbReference type="Gene3D" id="1.20.120.1760">
    <property type="match status" value="1"/>
</dbReference>
<evidence type="ECO:0000256" key="1">
    <source>
        <dbReference type="ARBA" id="ARBA00004370"/>
    </source>
</evidence>
<dbReference type="FunFam" id="1.20.120.1760:FF:000016">
    <property type="entry name" value="ethanolaminephosphotransferase 1"/>
    <property type="match status" value="1"/>
</dbReference>
<name>A0A2H8TE94_9HEMI</name>
<dbReference type="InterPro" id="IPR048254">
    <property type="entry name" value="CDP_ALCOHOL_P_TRANSF_CS"/>
</dbReference>
<keyword evidence="6" id="KW-0812">Transmembrane</keyword>
<evidence type="ECO:0000256" key="5">
    <source>
        <dbReference type="RuleBase" id="RU003750"/>
    </source>
</evidence>
<dbReference type="InterPro" id="IPR043130">
    <property type="entry name" value="CDP-OH_PTrfase_TM_dom"/>
</dbReference>
<dbReference type="PIRSF" id="PIRSF015665">
    <property type="entry name" value="CHOPT"/>
    <property type="match status" value="1"/>
</dbReference>
<dbReference type="PROSITE" id="PS00379">
    <property type="entry name" value="CDP_ALCOHOL_P_TRANSF"/>
    <property type="match status" value="1"/>
</dbReference>
<feature type="transmembrane region" description="Helical" evidence="6">
    <location>
        <begin position="91"/>
        <end position="109"/>
    </location>
</feature>
<proteinExistence type="inferred from homology"/>
<accession>A0A2H8TE94</accession>
<dbReference type="Pfam" id="PF01066">
    <property type="entry name" value="CDP-OH_P_transf"/>
    <property type="match status" value="1"/>
</dbReference>
<feature type="transmembrane region" description="Helical" evidence="6">
    <location>
        <begin position="350"/>
        <end position="368"/>
    </location>
</feature>
<evidence type="ECO:0000313" key="7">
    <source>
        <dbReference type="EMBL" id="MBW12409.1"/>
    </source>
</evidence>
<dbReference type="GO" id="GO:0005789">
    <property type="term" value="C:endoplasmic reticulum membrane"/>
    <property type="evidence" value="ECO:0007669"/>
    <property type="project" value="TreeGrafter"/>
</dbReference>
<evidence type="ECO:0000256" key="6">
    <source>
        <dbReference type="SAM" id="Phobius"/>
    </source>
</evidence>
<keyword evidence="6" id="KW-1133">Transmembrane helix</keyword>
<feature type="transmembrane region" description="Helical" evidence="6">
    <location>
        <begin position="188"/>
        <end position="208"/>
    </location>
</feature>
<dbReference type="PANTHER" id="PTHR10414:SF71">
    <property type="entry name" value="FI05338P"/>
    <property type="match status" value="1"/>
</dbReference>
<evidence type="ECO:0000256" key="3">
    <source>
        <dbReference type="ARBA" id="ARBA00022679"/>
    </source>
</evidence>
<feature type="transmembrane region" description="Helical" evidence="6">
    <location>
        <begin position="159"/>
        <end position="176"/>
    </location>
</feature>
<comment type="subcellular location">
    <subcellularLocation>
        <location evidence="1">Membrane</location>
    </subcellularLocation>
</comment>
<reference evidence="7" key="1">
    <citation type="submission" date="2017-10" db="EMBL/GenBank/DDBJ databases">
        <title>Transcriptome Assembly of Sugarcane Aphid Adults.</title>
        <authorList>
            <person name="Scully E.D."/>
            <person name="Palmer N.A."/>
            <person name="Geib S.M."/>
            <person name="Sarath G."/>
            <person name="Sattler S.E."/>
        </authorList>
    </citation>
    <scope>NUCLEOTIDE SEQUENCE</scope>
    <source>
        <tissue evidence="7">Whole body</tissue>
    </source>
</reference>
<feature type="transmembrane region" description="Helical" evidence="6">
    <location>
        <begin position="295"/>
        <end position="313"/>
    </location>
</feature>
<feature type="transmembrane region" description="Helical" evidence="6">
    <location>
        <begin position="267"/>
        <end position="283"/>
    </location>
</feature>
<dbReference type="InterPro" id="IPR000462">
    <property type="entry name" value="CDP-OH_P_trans"/>
</dbReference>
<keyword evidence="4 6" id="KW-0472">Membrane</keyword>
<dbReference type="GO" id="GO:0006646">
    <property type="term" value="P:phosphatidylethanolamine biosynthetic process"/>
    <property type="evidence" value="ECO:0007669"/>
    <property type="project" value="TreeGrafter"/>
</dbReference>
<sequence length="387" mass="44618">MVFDNLYLNKDHLDGFDNYKYNAIDTNPLGTYIMHPFWNSLIKVIPRWIAPNLLTFVGFLFTVGASLLLAYYDYGFYVSGINYKGDPIPKWVFGVVSLFIFISYSLDGLDGKQARRTGTSGPLGELFDHGLDSWTTVFIPTALYSIFGRDDPNTIQPIRMYYICIMVFINFYLAHWEKYNTGVLYLPWSYDFSMVGLVFFFGLTAIFGPEKWKMTLINNYSFGHITEITFYFTTFITNIPVSIYNIYVSYRDKTGKNLSVLEGSRPLIPLTVFVSLCLIWVKMSPTNILERDPRIFFMMSGAIFSNICCRLIVAQMSKTRCEAHNNLLSLMVVAIFFSVFLPPIELICMYIMAFISIGTHIYYGGCVVKQMADHFKIMCFKIPYKKH</sequence>
<dbReference type="EMBL" id="GFXV01000604">
    <property type="protein sequence ID" value="MBW12409.1"/>
    <property type="molecule type" value="Transcribed_RNA"/>
</dbReference>
<dbReference type="GO" id="GO:0005794">
    <property type="term" value="C:Golgi apparatus"/>
    <property type="evidence" value="ECO:0007669"/>
    <property type="project" value="TreeGrafter"/>
</dbReference>
<protein>
    <submittedName>
        <fullName evidence="7">Ethanolaminephosphotransferase 1</fullName>
    </submittedName>
</protein>
<feature type="transmembrane region" description="Helical" evidence="6">
    <location>
        <begin position="228"/>
        <end position="247"/>
    </location>
</feature>
<comment type="similarity">
    <text evidence="2 5">Belongs to the CDP-alcohol phosphatidyltransferase class-I family.</text>
</comment>
<feature type="transmembrane region" description="Helical" evidence="6">
    <location>
        <begin position="53"/>
        <end position="71"/>
    </location>
</feature>
<dbReference type="GO" id="GO:0004307">
    <property type="term" value="F:ethanolaminephosphotransferase activity"/>
    <property type="evidence" value="ECO:0007669"/>
    <property type="project" value="TreeGrafter"/>
</dbReference>
<evidence type="ECO:0000256" key="2">
    <source>
        <dbReference type="ARBA" id="ARBA00010441"/>
    </source>
</evidence>
<dbReference type="AlphaFoldDB" id="A0A2H8TE94"/>